<dbReference type="AlphaFoldDB" id="A0A8J7QGY6"/>
<keyword evidence="3" id="KW-1185">Reference proteome</keyword>
<evidence type="ECO:0000313" key="2">
    <source>
        <dbReference type="EMBL" id="MBO1320156.1"/>
    </source>
</evidence>
<evidence type="ECO:0000256" key="1">
    <source>
        <dbReference type="SAM" id="Phobius"/>
    </source>
</evidence>
<dbReference type="EMBL" id="JAFREP010000015">
    <property type="protein sequence ID" value="MBO1320156.1"/>
    <property type="molecule type" value="Genomic_DNA"/>
</dbReference>
<dbReference type="RefSeq" id="WP_207860107.1">
    <property type="nucleotide sequence ID" value="NZ_JAFREP010000015.1"/>
</dbReference>
<feature type="transmembrane region" description="Helical" evidence="1">
    <location>
        <begin position="93"/>
        <end position="110"/>
    </location>
</feature>
<proteinExistence type="predicted"/>
<gene>
    <name evidence="2" type="ORF">J3U88_16895</name>
</gene>
<keyword evidence="1" id="KW-0812">Transmembrane</keyword>
<dbReference type="Proteomes" id="UP000664417">
    <property type="component" value="Unassembled WGS sequence"/>
</dbReference>
<evidence type="ECO:0000313" key="3">
    <source>
        <dbReference type="Proteomes" id="UP000664417"/>
    </source>
</evidence>
<reference evidence="2" key="1">
    <citation type="submission" date="2021-03" db="EMBL/GenBank/DDBJ databases">
        <authorList>
            <person name="Wang G."/>
        </authorList>
    </citation>
    <scope>NUCLEOTIDE SEQUENCE</scope>
    <source>
        <strain evidence="2">KCTC 12899</strain>
    </source>
</reference>
<name>A0A8J7QGY6_9BACT</name>
<comment type="caution">
    <text evidence="2">The sequence shown here is derived from an EMBL/GenBank/DDBJ whole genome shotgun (WGS) entry which is preliminary data.</text>
</comment>
<keyword evidence="1" id="KW-1133">Transmembrane helix</keyword>
<organism evidence="2 3">
    <name type="scientific">Acanthopleuribacter pedis</name>
    <dbReference type="NCBI Taxonomy" id="442870"/>
    <lineage>
        <taxon>Bacteria</taxon>
        <taxon>Pseudomonadati</taxon>
        <taxon>Acidobacteriota</taxon>
        <taxon>Holophagae</taxon>
        <taxon>Acanthopleuribacterales</taxon>
        <taxon>Acanthopleuribacteraceae</taxon>
        <taxon>Acanthopleuribacter</taxon>
    </lineage>
</organism>
<sequence length="120" mass="13825">MNRFVFVIILMTSAFLVDLWVVRVGTARTASFFFLFHYPVVYFLWPSYLLTAVFAAVKVDLAKRIFLFQAVIQLFSIAVFIIFTFGVVPHNAILLKLVNAVLFVVVVFYIKPKKRVVSQK</sequence>
<feature type="transmembrane region" description="Helical" evidence="1">
    <location>
        <begin position="40"/>
        <end position="59"/>
    </location>
</feature>
<keyword evidence="1" id="KW-0472">Membrane</keyword>
<feature type="transmembrane region" description="Helical" evidence="1">
    <location>
        <begin position="66"/>
        <end position="87"/>
    </location>
</feature>
<accession>A0A8J7QGY6</accession>
<protein>
    <submittedName>
        <fullName evidence="2">Uncharacterized protein</fullName>
    </submittedName>
</protein>